<dbReference type="SUPFAM" id="SSF53474">
    <property type="entry name" value="alpha/beta-Hydrolases"/>
    <property type="match status" value="1"/>
</dbReference>
<evidence type="ECO:0000313" key="3">
    <source>
        <dbReference type="EMBL" id="RQM13742.1"/>
    </source>
</evidence>
<evidence type="ECO:0000259" key="1">
    <source>
        <dbReference type="Pfam" id="PF00561"/>
    </source>
</evidence>
<name>A0A3M6VPT2_9STRA</name>
<sequence length="289" mass="32096">MPSLRPLLRHFCAVPATFRTLQLPVGINGSSLSAVAPSSVVLTQQKLLCLPSTFGSVARDFRLQFTSEQLTRSFALYGVEPSLPETEFGSRRIERDVDEVLRAADALKLEKFSLLGCSHGANVGAVLAAKHSERVTRLVLVNGNAFVSDEDLEDMEEYKDVNSWPKEMRETAEAKCGADSLQDKWTEMVEALRQVEREDGGDLYCGHLPHIKCKTLVVSGGKNKFVPLFHGEYLSERIMHSRLSVVPEGGNDLVLSEAERFNTLLETFLQEPDDKLTQSREFVAVPSKV</sequence>
<dbReference type="VEuPathDB" id="FungiDB:DD237_006336"/>
<dbReference type="PANTHER" id="PTHR46331">
    <property type="entry name" value="VALACYCLOVIR HYDROLASE"/>
    <property type="match status" value="1"/>
</dbReference>
<evidence type="ECO:0000313" key="4">
    <source>
        <dbReference type="Proteomes" id="UP000282087"/>
    </source>
</evidence>
<dbReference type="EMBL" id="QLLG01000046">
    <property type="protein sequence ID" value="RMX68935.1"/>
    <property type="molecule type" value="Genomic_DNA"/>
</dbReference>
<dbReference type="InterPro" id="IPR029058">
    <property type="entry name" value="AB_hydrolase_fold"/>
</dbReference>
<dbReference type="Proteomes" id="UP000286097">
    <property type="component" value="Unassembled WGS sequence"/>
</dbReference>
<dbReference type="PANTHER" id="PTHR46331:SF2">
    <property type="entry name" value="VALACYCLOVIR HYDROLASE"/>
    <property type="match status" value="1"/>
</dbReference>
<dbReference type="EMBL" id="QKXF01000238">
    <property type="protein sequence ID" value="RQM13742.1"/>
    <property type="molecule type" value="Genomic_DNA"/>
</dbReference>
<dbReference type="GO" id="GO:0017171">
    <property type="term" value="F:serine hydrolase activity"/>
    <property type="evidence" value="ECO:0007669"/>
    <property type="project" value="TreeGrafter"/>
</dbReference>
<feature type="domain" description="AB hydrolase-1" evidence="1">
    <location>
        <begin position="84"/>
        <end position="194"/>
    </location>
</feature>
<dbReference type="Pfam" id="PF00561">
    <property type="entry name" value="Abhydrolase_1"/>
    <property type="match status" value="1"/>
</dbReference>
<dbReference type="STRING" id="542832.A0A3M6VPT2"/>
<evidence type="ECO:0000313" key="5">
    <source>
        <dbReference type="Proteomes" id="UP000286097"/>
    </source>
</evidence>
<gene>
    <name evidence="3" type="ORF">DD237_006336</name>
    <name evidence="2" type="ORF">DD238_004145</name>
</gene>
<accession>A0A3M6VPT2</accession>
<organism evidence="2 4">
    <name type="scientific">Peronospora effusa</name>
    <dbReference type="NCBI Taxonomy" id="542832"/>
    <lineage>
        <taxon>Eukaryota</taxon>
        <taxon>Sar</taxon>
        <taxon>Stramenopiles</taxon>
        <taxon>Oomycota</taxon>
        <taxon>Peronosporomycetes</taxon>
        <taxon>Peronosporales</taxon>
        <taxon>Peronosporaceae</taxon>
        <taxon>Peronospora</taxon>
    </lineage>
</organism>
<keyword evidence="4" id="KW-1185">Reference proteome</keyword>
<protein>
    <recommendedName>
        <fullName evidence="1">AB hydrolase-1 domain-containing protein</fullName>
    </recommendedName>
</protein>
<proteinExistence type="predicted"/>
<evidence type="ECO:0000313" key="2">
    <source>
        <dbReference type="EMBL" id="RMX68935.1"/>
    </source>
</evidence>
<reference evidence="4 5" key="1">
    <citation type="submission" date="2018-06" db="EMBL/GenBank/DDBJ databases">
        <title>Comparative genomics of downy mildews reveals potential adaptations to biotrophy.</title>
        <authorList>
            <person name="Fletcher K."/>
            <person name="Klosterman S.J."/>
            <person name="Derevnina L."/>
            <person name="Martin F."/>
            <person name="Koike S."/>
            <person name="Reyes Chin-Wo S."/>
            <person name="Mou B."/>
            <person name="Michelmore R."/>
        </authorList>
    </citation>
    <scope>NUCLEOTIDE SEQUENCE [LARGE SCALE GENOMIC DNA]</scope>
    <source>
        <strain evidence="3 5">R13</strain>
        <strain evidence="2 4">R14</strain>
    </source>
</reference>
<dbReference type="InterPro" id="IPR000073">
    <property type="entry name" value="AB_hydrolase_1"/>
</dbReference>
<dbReference type="AlphaFoldDB" id="A0A3M6VPT2"/>
<dbReference type="Proteomes" id="UP000282087">
    <property type="component" value="Unassembled WGS sequence"/>
</dbReference>
<comment type="caution">
    <text evidence="2">The sequence shown here is derived from an EMBL/GenBank/DDBJ whole genome shotgun (WGS) entry which is preliminary data.</text>
</comment>
<dbReference type="Gene3D" id="3.40.50.1820">
    <property type="entry name" value="alpha/beta hydrolase"/>
    <property type="match status" value="1"/>
</dbReference>